<organism evidence="1 2">
    <name type="scientific">Variovorax paradoxus</name>
    <dbReference type="NCBI Taxonomy" id="34073"/>
    <lineage>
        <taxon>Bacteria</taxon>
        <taxon>Pseudomonadati</taxon>
        <taxon>Pseudomonadota</taxon>
        <taxon>Betaproteobacteria</taxon>
        <taxon>Burkholderiales</taxon>
        <taxon>Comamonadaceae</taxon>
        <taxon>Variovorax</taxon>
    </lineage>
</organism>
<sequence>MRKTFPLQIEGRHPDRVLDAIRHDIRKALKRDRRHPLPVGAHHWEFDCRFGPSADEAQAVNLASLNALIDEAARTQQPQIYVELTARPAARHAAATESDGASEEEI</sequence>
<evidence type="ECO:0000313" key="2">
    <source>
        <dbReference type="Proteomes" id="UP000249135"/>
    </source>
</evidence>
<dbReference type="Pfam" id="PF19669">
    <property type="entry name" value="DUF6172"/>
    <property type="match status" value="1"/>
</dbReference>
<dbReference type="EMBL" id="QFPP01000502">
    <property type="protein sequence ID" value="PZQ65341.1"/>
    <property type="molecule type" value="Genomic_DNA"/>
</dbReference>
<name>A0A2W5PHF4_VARPD</name>
<dbReference type="Proteomes" id="UP000249135">
    <property type="component" value="Unassembled WGS sequence"/>
</dbReference>
<dbReference type="InterPro" id="IPR046170">
    <property type="entry name" value="DUF6172"/>
</dbReference>
<accession>A0A2W5PHF4</accession>
<dbReference type="AlphaFoldDB" id="A0A2W5PHF4"/>
<evidence type="ECO:0000313" key="1">
    <source>
        <dbReference type="EMBL" id="PZQ65341.1"/>
    </source>
</evidence>
<reference evidence="1 2" key="1">
    <citation type="submission" date="2017-08" db="EMBL/GenBank/DDBJ databases">
        <title>Infants hospitalized years apart are colonized by the same room-sourced microbial strains.</title>
        <authorList>
            <person name="Brooks B."/>
            <person name="Olm M.R."/>
            <person name="Firek B.A."/>
            <person name="Baker R."/>
            <person name="Thomas B.C."/>
            <person name="Morowitz M.J."/>
            <person name="Banfield J.F."/>
        </authorList>
    </citation>
    <scope>NUCLEOTIDE SEQUENCE [LARGE SCALE GENOMIC DNA]</scope>
    <source>
        <strain evidence="1">S2_005_003_R2_41</strain>
    </source>
</reference>
<comment type="caution">
    <text evidence="1">The sequence shown here is derived from an EMBL/GenBank/DDBJ whole genome shotgun (WGS) entry which is preliminary data.</text>
</comment>
<gene>
    <name evidence="1" type="ORF">DI563_25695</name>
</gene>
<protein>
    <submittedName>
        <fullName evidence="1">Uncharacterized protein</fullName>
    </submittedName>
</protein>
<proteinExistence type="predicted"/>